<evidence type="ECO:0008006" key="3">
    <source>
        <dbReference type="Google" id="ProtNLM"/>
    </source>
</evidence>
<dbReference type="EMBL" id="CAUYUJ010015342">
    <property type="protein sequence ID" value="CAK0852793.1"/>
    <property type="molecule type" value="Genomic_DNA"/>
</dbReference>
<comment type="caution">
    <text evidence="1">The sequence shown here is derived from an EMBL/GenBank/DDBJ whole genome shotgun (WGS) entry which is preliminary data.</text>
</comment>
<accession>A0ABN9U2P5</accession>
<keyword evidence="2" id="KW-1185">Reference proteome</keyword>
<protein>
    <recommendedName>
        <fullName evidence="3">Cyclic nucleotide-binding domain-containing protein</fullName>
    </recommendedName>
</protein>
<sequence>MSLDPADVMPFVLFLGMTGVNMTKELDNLVIKEMSEDEALLYSQAFHREGFSQAQFKRLLSCPSCKWGVAQPGEVLNSSDPTRLKLIVRGSARVAATASGAPAVDLPAPTSIGATRFLRGRDPWRREVVEARLA</sequence>
<proteinExistence type="predicted"/>
<evidence type="ECO:0000313" key="1">
    <source>
        <dbReference type="EMBL" id="CAK0852793.1"/>
    </source>
</evidence>
<dbReference type="Proteomes" id="UP001189429">
    <property type="component" value="Unassembled WGS sequence"/>
</dbReference>
<gene>
    <name evidence="1" type="ORF">PCOR1329_LOCUS44461</name>
</gene>
<organism evidence="1 2">
    <name type="scientific">Prorocentrum cordatum</name>
    <dbReference type="NCBI Taxonomy" id="2364126"/>
    <lineage>
        <taxon>Eukaryota</taxon>
        <taxon>Sar</taxon>
        <taxon>Alveolata</taxon>
        <taxon>Dinophyceae</taxon>
        <taxon>Prorocentrales</taxon>
        <taxon>Prorocentraceae</taxon>
        <taxon>Prorocentrum</taxon>
    </lineage>
</organism>
<evidence type="ECO:0000313" key="2">
    <source>
        <dbReference type="Proteomes" id="UP001189429"/>
    </source>
</evidence>
<name>A0ABN9U2P5_9DINO</name>
<reference evidence="1" key="1">
    <citation type="submission" date="2023-10" db="EMBL/GenBank/DDBJ databases">
        <authorList>
            <person name="Chen Y."/>
            <person name="Shah S."/>
            <person name="Dougan E. K."/>
            <person name="Thang M."/>
            <person name="Chan C."/>
        </authorList>
    </citation>
    <scope>NUCLEOTIDE SEQUENCE [LARGE SCALE GENOMIC DNA]</scope>
</reference>
<feature type="non-terminal residue" evidence="1">
    <location>
        <position position="134"/>
    </location>
</feature>